<reference evidence="1" key="2">
    <citation type="journal article" date="2015" name="Data Brief">
        <title>Shoot transcriptome of the giant reed, Arundo donax.</title>
        <authorList>
            <person name="Barrero R.A."/>
            <person name="Guerrero F.D."/>
            <person name="Moolhuijzen P."/>
            <person name="Goolsby J.A."/>
            <person name="Tidwell J."/>
            <person name="Bellgard S.E."/>
            <person name="Bellgard M.I."/>
        </authorList>
    </citation>
    <scope>NUCLEOTIDE SEQUENCE</scope>
    <source>
        <tissue evidence="1">Shoot tissue taken approximately 20 cm above the soil surface</tissue>
    </source>
</reference>
<evidence type="ECO:0000313" key="1">
    <source>
        <dbReference type="EMBL" id="JAD55532.1"/>
    </source>
</evidence>
<dbReference type="AlphaFoldDB" id="A0A0A9B8C5"/>
<reference evidence="1" key="1">
    <citation type="submission" date="2014-09" db="EMBL/GenBank/DDBJ databases">
        <authorList>
            <person name="Magalhaes I.L.F."/>
            <person name="Oliveira U."/>
            <person name="Santos F.R."/>
            <person name="Vidigal T.H.D.A."/>
            <person name="Brescovit A.D."/>
            <person name="Santos A.J."/>
        </authorList>
    </citation>
    <scope>NUCLEOTIDE SEQUENCE</scope>
    <source>
        <tissue evidence="1">Shoot tissue taken approximately 20 cm above the soil surface</tissue>
    </source>
</reference>
<dbReference type="EMBL" id="GBRH01242363">
    <property type="protein sequence ID" value="JAD55532.1"/>
    <property type="molecule type" value="Transcribed_RNA"/>
</dbReference>
<protein>
    <submittedName>
        <fullName evidence="1">Uncharacterized protein</fullName>
    </submittedName>
</protein>
<proteinExistence type="predicted"/>
<organism evidence="1">
    <name type="scientific">Arundo donax</name>
    <name type="common">Giant reed</name>
    <name type="synonym">Donax arundinaceus</name>
    <dbReference type="NCBI Taxonomy" id="35708"/>
    <lineage>
        <taxon>Eukaryota</taxon>
        <taxon>Viridiplantae</taxon>
        <taxon>Streptophyta</taxon>
        <taxon>Embryophyta</taxon>
        <taxon>Tracheophyta</taxon>
        <taxon>Spermatophyta</taxon>
        <taxon>Magnoliopsida</taxon>
        <taxon>Liliopsida</taxon>
        <taxon>Poales</taxon>
        <taxon>Poaceae</taxon>
        <taxon>PACMAD clade</taxon>
        <taxon>Arundinoideae</taxon>
        <taxon>Arundineae</taxon>
        <taxon>Arundo</taxon>
    </lineage>
</organism>
<accession>A0A0A9B8C5</accession>
<sequence length="37" mass="4026">MGTQFRIKDDLNLGLSRELNEITEFMLGLPASGTSLG</sequence>
<name>A0A0A9B8C5_ARUDO</name>